<feature type="transmembrane region" description="Helical" evidence="2">
    <location>
        <begin position="344"/>
        <end position="362"/>
    </location>
</feature>
<reference evidence="3 4" key="1">
    <citation type="submission" date="2015-09" db="EMBL/GenBank/DDBJ databases">
        <title>Sorangium comparison.</title>
        <authorList>
            <person name="Zaburannyi N."/>
            <person name="Bunk B."/>
            <person name="Overmann J."/>
            <person name="Mueller R."/>
        </authorList>
    </citation>
    <scope>NUCLEOTIDE SEQUENCE [LARGE SCALE GENOMIC DNA]</scope>
    <source>
        <strain evidence="3 4">So ce836</strain>
    </source>
</reference>
<feature type="region of interest" description="Disordered" evidence="1">
    <location>
        <begin position="845"/>
        <end position="917"/>
    </location>
</feature>
<feature type="transmembrane region" description="Helical" evidence="2">
    <location>
        <begin position="178"/>
        <end position="196"/>
    </location>
</feature>
<feature type="transmembrane region" description="Helical" evidence="2">
    <location>
        <begin position="146"/>
        <end position="166"/>
    </location>
</feature>
<keyword evidence="2" id="KW-0472">Membrane</keyword>
<gene>
    <name evidence="3" type="ORF">SOCE836_084750</name>
</gene>
<feature type="compositionally biased region" description="Basic and acidic residues" evidence="1">
    <location>
        <begin position="869"/>
        <end position="896"/>
    </location>
</feature>
<feature type="compositionally biased region" description="Low complexity" evidence="1">
    <location>
        <begin position="850"/>
        <end position="868"/>
    </location>
</feature>
<dbReference type="PANTHER" id="PTHR43596">
    <property type="entry name" value="ADP,ATP CARRIER PROTEIN"/>
    <property type="match status" value="1"/>
</dbReference>
<dbReference type="AlphaFoldDB" id="A0A4P2R0W6"/>
<sequence length="917" mass="93578">MPNGPVPKNQVEGETDSARPVLIAALASGAMIAQQVAGRATRDALFLAAFGAADVPKVMAAGAALSFAAVLLLSRALLQLSPARVVPATCAASSVFLGLEWALALRAPGAAALVFYLHVAVFGATLISAFWSLVNERFDPHTARHSMGRIAGGGTLGGVVGGLFAWRAGHLVDAPTMLLALAGLSGLAALATYLLGAGLPAATDAGAAGAAASTAATGAAASTAATGAAASTAATGAAASTAGADAAASTAAASTAAASTAAAGTAAAGAAAAGTAAAAASGAAAASSAAASTAASPSGLRALRESPHLRDLALLVGLGAVSGALFDVALSAEAAHAMRDRNELLSFFALFHLSVSLLSFLVQSLAATFSLDRLGLAATIGILPAAVLTSSLSVVVAPRLWAASIVRATEAVLRNSLFRSGYELLYTPLPPDQKRSIKTLIDVGFDRIGTAAGSGLAMVLLALAPGASLPLLIGLGTAAAGVTLLFTPRLHRGYVAALEGSLRSGAVSLDPANVVDATTRRTLSGTVDALSRDKVLAELAALRRGTAARADAGRAHGDGERISYAGPPISARPPVSAHAPGDGPRAPAGERKIAEGPLSARSASAALSSDPVLAAVADLRSGEPERVRRALAREPDPALVPHLLPLLERDGLISDALRALRAVAPRSTGQLLDALLDPAVSLAVRRRIPRVLQACPTQRAADGLMLGLADERFEVRYQCGVALARLLQQRAPIHLRRDDVIAAAMREIEIDRRVWDAQPPNASPPAEAPLAARLLVERTSRSLEHVFRVLSLCLEREPLEIAYRALHADDAHLRGTALEYLENVLPAPIRESLWPYLGARPAAPAEPLTAAGPRAGEPDPAAPAAVEPRPGEPRAAEPREPRVPRLPEDALDELRRSAAKWPRASISAARRRREPRT</sequence>
<feature type="region of interest" description="Disordered" evidence="1">
    <location>
        <begin position="547"/>
        <end position="590"/>
    </location>
</feature>
<organism evidence="3 4">
    <name type="scientific">Sorangium cellulosum</name>
    <name type="common">Polyangium cellulosum</name>
    <dbReference type="NCBI Taxonomy" id="56"/>
    <lineage>
        <taxon>Bacteria</taxon>
        <taxon>Pseudomonadati</taxon>
        <taxon>Myxococcota</taxon>
        <taxon>Polyangia</taxon>
        <taxon>Polyangiales</taxon>
        <taxon>Polyangiaceae</taxon>
        <taxon>Sorangium</taxon>
    </lineage>
</organism>
<keyword evidence="2" id="KW-1133">Transmembrane helix</keyword>
<evidence type="ECO:0008006" key="5">
    <source>
        <dbReference type="Google" id="ProtNLM"/>
    </source>
</evidence>
<feature type="transmembrane region" description="Helical" evidence="2">
    <location>
        <begin position="469"/>
        <end position="487"/>
    </location>
</feature>
<feature type="transmembrane region" description="Helical" evidence="2">
    <location>
        <begin position="110"/>
        <end position="134"/>
    </location>
</feature>
<evidence type="ECO:0000313" key="4">
    <source>
        <dbReference type="Proteomes" id="UP000295497"/>
    </source>
</evidence>
<dbReference type="Proteomes" id="UP000295497">
    <property type="component" value="Chromosome"/>
</dbReference>
<keyword evidence="2" id="KW-0812">Transmembrane</keyword>
<feature type="transmembrane region" description="Helical" evidence="2">
    <location>
        <begin position="374"/>
        <end position="397"/>
    </location>
</feature>
<evidence type="ECO:0000256" key="1">
    <source>
        <dbReference type="SAM" id="MobiDB-lite"/>
    </source>
</evidence>
<dbReference type="PANTHER" id="PTHR43596:SF1">
    <property type="entry name" value="ADP,ATP CARRIER PROTEIN"/>
    <property type="match status" value="1"/>
</dbReference>
<accession>A0A4P2R0W6</accession>
<protein>
    <recommendedName>
        <fullName evidence="5">ADP,ATP carrier protein</fullName>
    </recommendedName>
</protein>
<proteinExistence type="predicted"/>
<dbReference type="EMBL" id="CP012672">
    <property type="protein sequence ID" value="AUX36268.1"/>
    <property type="molecule type" value="Genomic_DNA"/>
</dbReference>
<name>A0A4P2R0W6_SORCE</name>
<feature type="transmembrane region" description="Helical" evidence="2">
    <location>
        <begin position="58"/>
        <end position="78"/>
    </location>
</feature>
<evidence type="ECO:0000256" key="2">
    <source>
        <dbReference type="SAM" id="Phobius"/>
    </source>
</evidence>
<feature type="transmembrane region" description="Helical" evidence="2">
    <location>
        <begin position="84"/>
        <end position="103"/>
    </location>
</feature>
<evidence type="ECO:0000313" key="3">
    <source>
        <dbReference type="EMBL" id="AUX36268.1"/>
    </source>
</evidence>
<feature type="transmembrane region" description="Helical" evidence="2">
    <location>
        <begin position="20"/>
        <end position="37"/>
    </location>
</feature>
<feature type="compositionally biased region" description="Basic and acidic residues" evidence="1">
    <location>
        <begin position="551"/>
        <end position="561"/>
    </location>
</feature>